<evidence type="ECO:0000313" key="1">
    <source>
        <dbReference type="EMBL" id="PTD96400.1"/>
    </source>
</evidence>
<organism evidence="1 2">
    <name type="scientific">Pseudothauera lacus</name>
    <dbReference type="NCBI Taxonomy" id="2136175"/>
    <lineage>
        <taxon>Bacteria</taxon>
        <taxon>Pseudomonadati</taxon>
        <taxon>Pseudomonadota</taxon>
        <taxon>Betaproteobacteria</taxon>
        <taxon>Rhodocyclales</taxon>
        <taxon>Zoogloeaceae</taxon>
        <taxon>Pseudothauera</taxon>
    </lineage>
</organism>
<sequence length="80" mass="8570">MQPQATAVTAALAKLDNLPDAALSLTVKDLALLLGRSESSIWRDVRLGRIAPPVKTGPACTRWRVGVIRRHLATLTGGQQ</sequence>
<keyword evidence="2" id="KW-1185">Reference proteome</keyword>
<gene>
    <name evidence="1" type="ORF">C8261_08765</name>
</gene>
<evidence type="ECO:0000313" key="2">
    <source>
        <dbReference type="Proteomes" id="UP000241193"/>
    </source>
</evidence>
<protein>
    <submittedName>
        <fullName evidence="1">Transcriptional regulator</fullName>
    </submittedName>
</protein>
<dbReference type="EMBL" id="PZKC01000006">
    <property type="protein sequence ID" value="PTD96400.1"/>
    <property type="molecule type" value="Genomic_DNA"/>
</dbReference>
<comment type="caution">
    <text evidence="1">The sequence shown here is derived from an EMBL/GenBank/DDBJ whole genome shotgun (WGS) entry which is preliminary data.</text>
</comment>
<dbReference type="OrthoDB" id="8527558at2"/>
<dbReference type="Proteomes" id="UP000241193">
    <property type="component" value="Unassembled WGS sequence"/>
</dbReference>
<name>A0A2T4IF35_9RHOO</name>
<dbReference type="AlphaFoldDB" id="A0A2T4IF35"/>
<reference evidence="1 2" key="2">
    <citation type="submission" date="2018-04" db="EMBL/GenBank/DDBJ databases">
        <title>Thauera lacus sp. nov., isolated from an saline lake in Inner Mongolia, China.</title>
        <authorList>
            <person name="Liang Q.-Y."/>
        </authorList>
    </citation>
    <scope>NUCLEOTIDE SEQUENCE [LARGE SCALE GENOMIC DNA]</scope>
    <source>
        <strain evidence="1 2">D20</strain>
    </source>
</reference>
<accession>A0A2T4IF35</accession>
<dbReference type="RefSeq" id="WP_107493308.1">
    <property type="nucleotide sequence ID" value="NZ_PZKC01000006.1"/>
</dbReference>
<reference evidence="1 2" key="1">
    <citation type="submission" date="2018-03" db="EMBL/GenBank/DDBJ databases">
        <authorList>
            <person name="Keele B.F."/>
        </authorList>
    </citation>
    <scope>NUCLEOTIDE SEQUENCE [LARGE SCALE GENOMIC DNA]</scope>
    <source>
        <strain evidence="1 2">D20</strain>
    </source>
</reference>
<proteinExistence type="predicted"/>